<proteinExistence type="predicted"/>
<evidence type="ECO:0000313" key="2">
    <source>
        <dbReference type="EMBL" id="KAH7280453.1"/>
    </source>
</evidence>
<dbReference type="SUPFAM" id="SSF81606">
    <property type="entry name" value="PP2C-like"/>
    <property type="match status" value="1"/>
</dbReference>
<dbReference type="Pfam" id="PF00481">
    <property type="entry name" value="PP2C"/>
    <property type="match status" value="1"/>
</dbReference>
<dbReference type="EMBL" id="CM035442">
    <property type="protein sequence ID" value="KAH7280453.1"/>
    <property type="molecule type" value="Genomic_DNA"/>
</dbReference>
<organism evidence="2 3">
    <name type="scientific">Ceratopteris richardii</name>
    <name type="common">Triangle waterfern</name>
    <dbReference type="NCBI Taxonomy" id="49495"/>
    <lineage>
        <taxon>Eukaryota</taxon>
        <taxon>Viridiplantae</taxon>
        <taxon>Streptophyta</taxon>
        <taxon>Embryophyta</taxon>
        <taxon>Tracheophyta</taxon>
        <taxon>Polypodiopsida</taxon>
        <taxon>Polypodiidae</taxon>
        <taxon>Polypodiales</taxon>
        <taxon>Pteridineae</taxon>
        <taxon>Pteridaceae</taxon>
        <taxon>Parkerioideae</taxon>
        <taxon>Ceratopteris</taxon>
    </lineage>
</organism>
<keyword evidence="3" id="KW-1185">Reference proteome</keyword>
<name>A0A8T2QAB2_CERRI</name>
<gene>
    <name evidence="2" type="ORF">KP509_37G068300</name>
</gene>
<dbReference type="CDD" id="cd00143">
    <property type="entry name" value="PP2Cc"/>
    <property type="match status" value="1"/>
</dbReference>
<dbReference type="PANTHER" id="PTHR47992">
    <property type="entry name" value="PROTEIN PHOSPHATASE"/>
    <property type="match status" value="1"/>
</dbReference>
<accession>A0A8T2QAB2</accession>
<protein>
    <recommendedName>
        <fullName evidence="1">PPM-type phosphatase domain-containing protein</fullName>
    </recommendedName>
</protein>
<comment type="caution">
    <text evidence="2">The sequence shown here is derived from an EMBL/GenBank/DDBJ whole genome shotgun (WGS) entry which is preliminary data.</text>
</comment>
<dbReference type="GO" id="GO:0004722">
    <property type="term" value="F:protein serine/threonine phosphatase activity"/>
    <property type="evidence" value="ECO:0007669"/>
    <property type="project" value="InterPro"/>
</dbReference>
<dbReference type="InterPro" id="IPR015655">
    <property type="entry name" value="PP2C"/>
</dbReference>
<dbReference type="OrthoDB" id="10264738at2759"/>
<dbReference type="InterPro" id="IPR001932">
    <property type="entry name" value="PPM-type_phosphatase-like_dom"/>
</dbReference>
<evidence type="ECO:0000313" key="3">
    <source>
        <dbReference type="Proteomes" id="UP000825935"/>
    </source>
</evidence>
<reference evidence="2" key="1">
    <citation type="submission" date="2021-08" db="EMBL/GenBank/DDBJ databases">
        <title>WGS assembly of Ceratopteris richardii.</title>
        <authorList>
            <person name="Marchant D.B."/>
            <person name="Chen G."/>
            <person name="Jenkins J."/>
            <person name="Shu S."/>
            <person name="Leebens-Mack J."/>
            <person name="Grimwood J."/>
            <person name="Schmutz J."/>
            <person name="Soltis P."/>
            <person name="Soltis D."/>
            <person name="Chen Z.-H."/>
        </authorList>
    </citation>
    <scope>NUCLEOTIDE SEQUENCE</scope>
    <source>
        <strain evidence="2">Whitten #5841</strain>
        <tissue evidence="2">Leaf</tissue>
    </source>
</reference>
<feature type="domain" description="PPM-type phosphatase" evidence="1">
    <location>
        <begin position="1"/>
        <end position="202"/>
    </location>
</feature>
<dbReference type="PROSITE" id="PS51746">
    <property type="entry name" value="PPM_2"/>
    <property type="match status" value="1"/>
</dbReference>
<sequence length="218" mass="24797">MPLKRCYFLRSKKLHRVMDAKYRSESFSFVEYISWGTDLIIANLGDSRAVLAVRFEDSLIPLQLTVDLTPNLPREAERIRRRKGRILALRKEPMVKRVWLPYENTPGLAMTRAFGDFVVKDYGVISVPEVTHRRITKNDKFIVLATDGIWSVLSNEHVVRIVDTTTERSLAAQAVVDAAVRAWKVKHPESKVDDCAVVCMFLDTAYADISEAKGSSRV</sequence>
<dbReference type="SMART" id="SM00332">
    <property type="entry name" value="PP2Cc"/>
    <property type="match status" value="1"/>
</dbReference>
<dbReference type="AlphaFoldDB" id="A0A8T2QAB2"/>
<dbReference type="Proteomes" id="UP000825935">
    <property type="component" value="Chromosome 37"/>
</dbReference>
<dbReference type="Gene3D" id="3.60.40.10">
    <property type="entry name" value="PPM-type phosphatase domain"/>
    <property type="match status" value="1"/>
</dbReference>
<evidence type="ECO:0000259" key="1">
    <source>
        <dbReference type="PROSITE" id="PS51746"/>
    </source>
</evidence>
<dbReference type="InterPro" id="IPR036457">
    <property type="entry name" value="PPM-type-like_dom_sf"/>
</dbReference>
<dbReference type="OMA" id="FVEYISW"/>